<dbReference type="InterPro" id="IPR041649">
    <property type="entry name" value="NepR"/>
</dbReference>
<keyword evidence="4" id="KW-1185">Reference proteome</keyword>
<dbReference type="EMBL" id="BMIF01000003">
    <property type="protein sequence ID" value="GGA61904.1"/>
    <property type="molecule type" value="Genomic_DNA"/>
</dbReference>
<comment type="caution">
    <text evidence="3">The sequence shown here is derived from an EMBL/GenBank/DDBJ whole genome shotgun (WGS) entry which is preliminary data.</text>
</comment>
<evidence type="ECO:0000256" key="1">
    <source>
        <dbReference type="SAM" id="MobiDB-lite"/>
    </source>
</evidence>
<feature type="region of interest" description="Disordered" evidence="1">
    <location>
        <begin position="1"/>
        <end position="30"/>
    </location>
</feature>
<evidence type="ECO:0000259" key="2">
    <source>
        <dbReference type="Pfam" id="PF18557"/>
    </source>
</evidence>
<protein>
    <recommendedName>
        <fullName evidence="2">Anti-sigma factor NepR domain-containing protein</fullName>
    </recommendedName>
</protein>
<gene>
    <name evidence="3" type="ORF">GCM10011385_14560</name>
</gene>
<evidence type="ECO:0000313" key="4">
    <source>
        <dbReference type="Proteomes" id="UP000636264"/>
    </source>
</evidence>
<feature type="domain" description="Anti-sigma factor NepR" evidence="2">
    <location>
        <begin position="28"/>
        <end position="61"/>
    </location>
</feature>
<dbReference type="Proteomes" id="UP000636264">
    <property type="component" value="Unassembled WGS sequence"/>
</dbReference>
<reference evidence="3" key="1">
    <citation type="journal article" date="2014" name="Int. J. Syst. Evol. Microbiol.">
        <title>Complete genome sequence of Corynebacterium casei LMG S-19264T (=DSM 44701T), isolated from a smear-ripened cheese.</title>
        <authorList>
            <consortium name="US DOE Joint Genome Institute (JGI-PGF)"/>
            <person name="Walter F."/>
            <person name="Albersmeier A."/>
            <person name="Kalinowski J."/>
            <person name="Ruckert C."/>
        </authorList>
    </citation>
    <scope>NUCLEOTIDE SEQUENCE</scope>
    <source>
        <strain evidence="3">CGMCC 1.15320</strain>
    </source>
</reference>
<reference evidence="3" key="2">
    <citation type="submission" date="2020-09" db="EMBL/GenBank/DDBJ databases">
        <authorList>
            <person name="Sun Q."/>
            <person name="Zhou Y."/>
        </authorList>
    </citation>
    <scope>NUCLEOTIDE SEQUENCE</scope>
    <source>
        <strain evidence="3">CGMCC 1.15320</strain>
    </source>
</reference>
<evidence type="ECO:0000313" key="3">
    <source>
        <dbReference type="EMBL" id="GGA61904.1"/>
    </source>
</evidence>
<proteinExistence type="predicted"/>
<dbReference type="AlphaFoldDB" id="A0A916RML4"/>
<organism evidence="3 4">
    <name type="scientific">Nitratireductor aestuarii</name>
    <dbReference type="NCBI Taxonomy" id="1735103"/>
    <lineage>
        <taxon>Bacteria</taxon>
        <taxon>Pseudomonadati</taxon>
        <taxon>Pseudomonadota</taxon>
        <taxon>Alphaproteobacteria</taxon>
        <taxon>Hyphomicrobiales</taxon>
        <taxon>Phyllobacteriaceae</taxon>
        <taxon>Nitratireductor</taxon>
    </lineage>
</organism>
<name>A0A916RML4_9HYPH</name>
<accession>A0A916RML4</accession>
<dbReference type="Pfam" id="PF18557">
    <property type="entry name" value="NepR"/>
    <property type="match status" value="1"/>
</dbReference>
<sequence length="70" mass="7955">MSGMNQKNPDKNRGLGRDIAANDPLGNNSEIGRKLKQYYDELLTPDVPDRFSKLLQELEKHELPQSATEE</sequence>